<dbReference type="SUPFAM" id="SSF55347">
    <property type="entry name" value="Glyceraldehyde-3-phosphate dehydrogenase-like, C-terminal domain"/>
    <property type="match status" value="1"/>
</dbReference>
<dbReference type="Gene3D" id="3.30.360.10">
    <property type="entry name" value="Dihydrodipicolinate Reductase, domain 2"/>
    <property type="match status" value="1"/>
</dbReference>
<dbReference type="RefSeq" id="WP_185240217.1">
    <property type="nucleotide sequence ID" value="NZ_JACEGC010000075.1"/>
</dbReference>
<evidence type="ECO:0000313" key="5">
    <source>
        <dbReference type="Proteomes" id="UP000525432"/>
    </source>
</evidence>
<name>A0A841V2L6_MICAE</name>
<feature type="domain" description="Gfo/Idh/MocA-like oxidoreductase C-terminal" evidence="3">
    <location>
        <begin position="136"/>
        <end position="341"/>
    </location>
</feature>
<organism evidence="4 5">
    <name type="scientific">Microcystis aeruginosa BLCC-F158</name>
    <dbReference type="NCBI Taxonomy" id="2755316"/>
    <lineage>
        <taxon>Bacteria</taxon>
        <taxon>Bacillati</taxon>
        <taxon>Cyanobacteriota</taxon>
        <taxon>Cyanophyceae</taxon>
        <taxon>Oscillatoriophycideae</taxon>
        <taxon>Chroococcales</taxon>
        <taxon>Microcystaceae</taxon>
        <taxon>Microcystis</taxon>
    </lineage>
</organism>
<evidence type="ECO:0000259" key="3">
    <source>
        <dbReference type="Pfam" id="PF02894"/>
    </source>
</evidence>
<dbReference type="InterPro" id="IPR051450">
    <property type="entry name" value="Gfo/Idh/MocA_Oxidoreductases"/>
</dbReference>
<feature type="domain" description="Gfo/Idh/MocA-like oxidoreductase N-terminal" evidence="2">
    <location>
        <begin position="4"/>
        <end position="124"/>
    </location>
</feature>
<dbReference type="AlphaFoldDB" id="A0A841V2L6"/>
<dbReference type="PANTHER" id="PTHR43377:SF1">
    <property type="entry name" value="BILIVERDIN REDUCTASE A"/>
    <property type="match status" value="1"/>
</dbReference>
<dbReference type="InterPro" id="IPR036291">
    <property type="entry name" value="NAD(P)-bd_dom_sf"/>
</dbReference>
<dbReference type="InterPro" id="IPR004104">
    <property type="entry name" value="Gfo/Idh/MocA-like_OxRdtase_C"/>
</dbReference>
<accession>A0A841V2L6</accession>
<dbReference type="PANTHER" id="PTHR43377">
    <property type="entry name" value="BILIVERDIN REDUCTASE A"/>
    <property type="match status" value="1"/>
</dbReference>
<comment type="similarity">
    <text evidence="1">Belongs to the Gfo/Idh/MocA family.</text>
</comment>
<dbReference type="GO" id="GO:0000166">
    <property type="term" value="F:nucleotide binding"/>
    <property type="evidence" value="ECO:0007669"/>
    <property type="project" value="InterPro"/>
</dbReference>
<reference evidence="4 5" key="1">
    <citation type="submission" date="2020-07" db="EMBL/GenBank/DDBJ databases">
        <title>Genomes of two Microcystis aeruginosa (Cyanobacteria) strains from Florida (USA) with disparate toxicogenic potential.</title>
        <authorList>
            <person name="Lefler F.W."/>
            <person name="Barbosa M."/>
            <person name="Berthold D.E."/>
            <person name="Laughinghouse H.D. IV."/>
        </authorList>
    </citation>
    <scope>NUCLEOTIDE SEQUENCE [LARGE SCALE GENOMIC DNA]</scope>
    <source>
        <strain evidence="4 5">BLCCF158</strain>
    </source>
</reference>
<dbReference type="SUPFAM" id="SSF51735">
    <property type="entry name" value="NAD(P)-binding Rossmann-fold domains"/>
    <property type="match status" value="1"/>
</dbReference>
<evidence type="ECO:0000259" key="2">
    <source>
        <dbReference type="Pfam" id="PF01408"/>
    </source>
</evidence>
<dbReference type="EMBL" id="JACEGC010000075">
    <property type="protein sequence ID" value="MBC1196445.1"/>
    <property type="molecule type" value="Genomic_DNA"/>
</dbReference>
<proteinExistence type="inferred from homology"/>
<evidence type="ECO:0000313" key="4">
    <source>
        <dbReference type="EMBL" id="MBC1196445.1"/>
    </source>
</evidence>
<comment type="caution">
    <text evidence="4">The sequence shown here is derived from an EMBL/GenBank/DDBJ whole genome shotgun (WGS) entry which is preliminary data.</text>
</comment>
<dbReference type="Pfam" id="PF02894">
    <property type="entry name" value="GFO_IDH_MocA_C"/>
    <property type="match status" value="1"/>
</dbReference>
<dbReference type="InterPro" id="IPR000683">
    <property type="entry name" value="Gfo/Idh/MocA-like_OxRdtase_N"/>
</dbReference>
<gene>
    <name evidence="4" type="ORF">H0901_14595</name>
</gene>
<evidence type="ECO:0000256" key="1">
    <source>
        <dbReference type="ARBA" id="ARBA00010928"/>
    </source>
</evidence>
<dbReference type="Proteomes" id="UP000525432">
    <property type="component" value="Unassembled WGS sequence"/>
</dbReference>
<sequence>MSKLKIGLVGCGLVALSVHLKNLPKIRDVELIALADPNLKRRERASQLAPQAQVFENYHDLLALPIIDAVIISVPYEYHAEAMIAAIKAGKHVYLEKPFATNLVDAEQMLVVGQKSDRQVMVGFNYRFHPLYQALKQAIRSKKVGEPVTLRSVFCFVPQTGIDWQITRHGSFGAIFDIAPHHIDLARFLLEAEVAEVFVQMRSLQSQNDTVLLQLRMTNDVLVQSFFCLHSVEIGQVEIYGTRGKLGVDHYRSLSVEYTAPKIGHFARMNQGLGQILQPLTQYQYVREKLRSPWNEPSFLRSLNQFVHTLQHQQPVSPNIWDGYRNQQVIDAAQESVRTGKIIIVKKPSKTI</sequence>
<dbReference type="Gene3D" id="3.40.50.720">
    <property type="entry name" value="NAD(P)-binding Rossmann-like Domain"/>
    <property type="match status" value="1"/>
</dbReference>
<protein>
    <submittedName>
        <fullName evidence="4">Gfo/Idh/MocA family oxidoreductase</fullName>
    </submittedName>
</protein>
<dbReference type="Pfam" id="PF01408">
    <property type="entry name" value="GFO_IDH_MocA"/>
    <property type="match status" value="1"/>
</dbReference>